<name>A0A2K9LMS5_9GAMM</name>
<proteinExistence type="predicted"/>
<protein>
    <submittedName>
        <fullName evidence="1">WalW protein</fullName>
    </submittedName>
</protein>
<accession>A0A2K9LMS5</accession>
<gene>
    <name evidence="1" type="ORF">Kalk_14700</name>
</gene>
<dbReference type="Gene3D" id="3.20.20.370">
    <property type="entry name" value="Glycoside hydrolase/deacetylase"/>
    <property type="match status" value="1"/>
</dbReference>
<dbReference type="EMBL" id="CP022684">
    <property type="protein sequence ID" value="AUM13592.1"/>
    <property type="molecule type" value="Genomic_DNA"/>
</dbReference>
<dbReference type="GO" id="GO:0005975">
    <property type="term" value="P:carbohydrate metabolic process"/>
    <property type="evidence" value="ECO:0007669"/>
    <property type="project" value="InterPro"/>
</dbReference>
<dbReference type="CDD" id="cd10935">
    <property type="entry name" value="CE4_WalW"/>
    <property type="match status" value="1"/>
</dbReference>
<dbReference type="RefSeq" id="WP_101894967.1">
    <property type="nucleotide sequence ID" value="NZ_CP022684.1"/>
</dbReference>
<dbReference type="KEGG" id="kak:Kalk_14700"/>
<dbReference type="InterPro" id="IPR011330">
    <property type="entry name" value="Glyco_hydro/deAcase_b/a-brl"/>
</dbReference>
<dbReference type="SUPFAM" id="SSF88713">
    <property type="entry name" value="Glycoside hydrolase/deacetylase"/>
    <property type="match status" value="1"/>
</dbReference>
<evidence type="ECO:0000313" key="2">
    <source>
        <dbReference type="Proteomes" id="UP000235116"/>
    </source>
</evidence>
<dbReference type="AlphaFoldDB" id="A0A2K9LMS5"/>
<sequence>MRFGRSNTNKLLFVLSVDTEEEFDWSGVFPQGECCVDNIKLLPEFHQFCQQLGVRPTYLVDYPVAASPDSAAILRQILATADAEIGAHLHPWCTPPIEGANSERESHVINLPEPLIRQKLDVLIRAIQDNVGVKPQVFRTGRWGIDGKVLKVLIDYGFKVDSSVYPYYENQYFSCMDACDTPYWPDLQQPNVPGVQRDIFELPITSGFNRPNFSMWGKMHSAISAPWLSGLRLVGLAWHTQMLRKLFLSPELSTAEDMISLVKASMASGKPVIHMFLHSSTLLEGMGEYNHHNVGRHDLYARIRSVVEFLQGAADIEFCTITEAADRLRPPED</sequence>
<dbReference type="Proteomes" id="UP000235116">
    <property type="component" value="Chromosome"/>
</dbReference>
<keyword evidence="2" id="KW-1185">Reference proteome</keyword>
<reference evidence="2" key="1">
    <citation type="submission" date="2017-08" db="EMBL/GenBank/DDBJ databases">
        <title>Direct submision.</title>
        <authorList>
            <person name="Kim S.-J."/>
            <person name="Rhee S.-K."/>
        </authorList>
    </citation>
    <scope>NUCLEOTIDE SEQUENCE [LARGE SCALE GENOMIC DNA]</scope>
    <source>
        <strain evidence="2">GI5</strain>
    </source>
</reference>
<dbReference type="OrthoDB" id="9771584at2"/>
<organism evidence="1 2">
    <name type="scientific">Ketobacter alkanivorans</name>
    <dbReference type="NCBI Taxonomy" id="1917421"/>
    <lineage>
        <taxon>Bacteria</taxon>
        <taxon>Pseudomonadati</taxon>
        <taxon>Pseudomonadota</taxon>
        <taxon>Gammaproteobacteria</taxon>
        <taxon>Pseudomonadales</taxon>
        <taxon>Ketobacteraceae</taxon>
        <taxon>Ketobacter</taxon>
    </lineage>
</organism>
<evidence type="ECO:0000313" key="1">
    <source>
        <dbReference type="EMBL" id="AUM13592.1"/>
    </source>
</evidence>